<evidence type="ECO:0000313" key="4">
    <source>
        <dbReference type="Proteomes" id="UP000183090"/>
    </source>
</evidence>
<dbReference type="Proteomes" id="UP000183090">
    <property type="component" value="Unassembled WGS sequence"/>
</dbReference>
<evidence type="ECO:0000313" key="3">
    <source>
        <dbReference type="Proteomes" id="UP000034029"/>
    </source>
</evidence>
<dbReference type="EMBL" id="CP011366">
    <property type="protein sequence ID" value="AKG74101.1"/>
    <property type="molecule type" value="Genomic_DNA"/>
</dbReference>
<evidence type="ECO:0000313" key="1">
    <source>
        <dbReference type="EMBL" id="AKG74101.1"/>
    </source>
</evidence>
<reference evidence="1 3" key="1">
    <citation type="journal article" date="2015" name="Int. J. Syst. Evol. Microbiol.">
        <title>Complete genome sequence of Salinicoccus halodurans H3B36, isolated from the Qaidam Basin in China.</title>
        <authorList>
            <person name="Jiang K."/>
            <person name="Xue Y."/>
            <person name="Ma Y."/>
        </authorList>
    </citation>
    <scope>NUCLEOTIDE SEQUENCE [LARGE SCALE GENOMIC DNA]</scope>
    <source>
        <strain evidence="1 3">H3B36</strain>
    </source>
</reference>
<reference evidence="3" key="2">
    <citation type="submission" date="2015-04" db="EMBL/GenBank/DDBJ databases">
        <title>Complete genome sequence of Salinicoccus halodurans strain H3B36, isolated from the Qaidam basin of China.</title>
        <authorList>
            <person name="Ma Y."/>
            <person name="Jiang K."/>
            <person name="Xue Y."/>
        </authorList>
    </citation>
    <scope>NUCLEOTIDE SEQUENCE [LARGE SCALE GENOMIC DNA]</scope>
    <source>
        <strain evidence="3">H3B36</strain>
    </source>
</reference>
<dbReference type="Proteomes" id="UP000034029">
    <property type="component" value="Chromosome"/>
</dbReference>
<dbReference type="EMBL" id="FOTB01000001">
    <property type="protein sequence ID" value="SFK60491.1"/>
    <property type="molecule type" value="Genomic_DNA"/>
</dbReference>
<sequence length="109" mass="13035">MSRIQIYGALTSLLSEMDARYKKAKEGYEFDFETEISPFLNTNKELVYHIEEIETDGRFDPVTRQKVVEEFLELLMSCHAGRFSKKLYKEKFKFINMWIQHAYREGHIT</sequence>
<dbReference type="OrthoDB" id="2389708at2"/>
<dbReference type="SUPFAM" id="SSF140415">
    <property type="entry name" value="YppE-like"/>
    <property type="match status" value="1"/>
</dbReference>
<keyword evidence="3" id="KW-1185">Reference proteome</keyword>
<evidence type="ECO:0000313" key="2">
    <source>
        <dbReference type="EMBL" id="SFK60491.1"/>
    </source>
</evidence>
<dbReference type="InterPro" id="IPR023351">
    <property type="entry name" value="YppE-like_sf"/>
</dbReference>
<dbReference type="AlphaFoldDB" id="A0A0F7HME2"/>
<accession>A0A0F7HME2</accession>
<name>A0A0F7HME2_9STAP</name>
<evidence type="ECO:0008006" key="5">
    <source>
        <dbReference type="Google" id="ProtNLM"/>
    </source>
</evidence>
<reference evidence="2 4" key="3">
    <citation type="submission" date="2016-10" db="EMBL/GenBank/DDBJ databases">
        <authorList>
            <person name="Varghese N."/>
            <person name="Submissions S."/>
        </authorList>
    </citation>
    <scope>NUCLEOTIDE SEQUENCE [LARGE SCALE GENOMIC DNA]</scope>
    <source>
        <strain evidence="2 4">CGMCC 1.6501</strain>
    </source>
</reference>
<dbReference type="KEGG" id="shv:AAT16_07565"/>
<proteinExistence type="predicted"/>
<organism evidence="2 4">
    <name type="scientific">Salinicoccus halodurans</name>
    <dbReference type="NCBI Taxonomy" id="407035"/>
    <lineage>
        <taxon>Bacteria</taxon>
        <taxon>Bacillati</taxon>
        <taxon>Bacillota</taxon>
        <taxon>Bacilli</taxon>
        <taxon>Bacillales</taxon>
        <taxon>Staphylococcaceae</taxon>
        <taxon>Salinicoccus</taxon>
    </lineage>
</organism>
<protein>
    <recommendedName>
        <fullName evidence="5">DUF1798 domain-containing protein</fullName>
    </recommendedName>
</protein>
<gene>
    <name evidence="1" type="ORF">AAT16_07565</name>
    <name evidence="2" type="ORF">SAMN05216235_0759</name>
</gene>
<dbReference type="Gene3D" id="1.20.120.440">
    <property type="entry name" value="YppE-like"/>
    <property type="match status" value="1"/>
</dbReference>